<evidence type="ECO:0000313" key="1">
    <source>
        <dbReference type="EMBL" id="EJW97980.1"/>
    </source>
</evidence>
<dbReference type="EMBL" id="AMCI01004492">
    <property type="protein sequence ID" value="EJW97980.1"/>
    <property type="molecule type" value="Genomic_DNA"/>
</dbReference>
<dbReference type="PANTHER" id="PTHR33969:SF2">
    <property type="entry name" value="SEGREGATION AND CONDENSATION PROTEIN A"/>
    <property type="match status" value="1"/>
</dbReference>
<dbReference type="AlphaFoldDB" id="J9CDD3"/>
<reference evidence="1" key="1">
    <citation type="journal article" date="2012" name="PLoS ONE">
        <title>Gene sets for utilization of primary and secondary nutrition supplies in the distal gut of endangered iberian lynx.</title>
        <authorList>
            <person name="Alcaide M."/>
            <person name="Messina E."/>
            <person name="Richter M."/>
            <person name="Bargiela R."/>
            <person name="Peplies J."/>
            <person name="Huws S.A."/>
            <person name="Newbold C.J."/>
            <person name="Golyshin P.N."/>
            <person name="Simon M.A."/>
            <person name="Lopez G."/>
            <person name="Yakimov M.M."/>
            <person name="Ferrer M."/>
        </authorList>
    </citation>
    <scope>NUCLEOTIDE SEQUENCE</scope>
</reference>
<feature type="non-terminal residue" evidence="1">
    <location>
        <position position="1"/>
    </location>
</feature>
<protein>
    <submittedName>
        <fullName evidence="1">Segregation and condensation protein A</fullName>
    </submittedName>
</protein>
<comment type="caution">
    <text evidence="1">The sequence shown here is derived from an EMBL/GenBank/DDBJ whole genome shotgun (WGS) entry which is preliminary data.</text>
</comment>
<accession>J9CDD3</accession>
<proteinExistence type="predicted"/>
<dbReference type="InterPro" id="IPR003768">
    <property type="entry name" value="ScpA"/>
</dbReference>
<dbReference type="Gene3D" id="1.10.10.580">
    <property type="entry name" value="Structural maintenance of chromosome 1. Chain E"/>
    <property type="match status" value="1"/>
</dbReference>
<organism evidence="1">
    <name type="scientific">gut metagenome</name>
    <dbReference type="NCBI Taxonomy" id="749906"/>
    <lineage>
        <taxon>unclassified sequences</taxon>
        <taxon>metagenomes</taxon>
        <taxon>organismal metagenomes</taxon>
    </lineage>
</organism>
<dbReference type="Pfam" id="PF02616">
    <property type="entry name" value="SMC_ScpA"/>
    <property type="match status" value="1"/>
</dbReference>
<dbReference type="PANTHER" id="PTHR33969">
    <property type="entry name" value="SEGREGATION AND CONDENSATION PROTEIN A"/>
    <property type="match status" value="1"/>
</dbReference>
<dbReference type="InterPro" id="IPR023093">
    <property type="entry name" value="ScpA-like_C"/>
</dbReference>
<name>J9CDD3_9ZZZZ</name>
<gene>
    <name evidence="1" type="ORF">EVA_13913</name>
</gene>
<sequence length="183" mass="21111">VAVSRTQEDGEPDDPRAELMQRLLESKKLRSAALRLQNLPRLSRDFWVGSAECLDTEDVLYPTVTGEEMLEAWMGVLSRLKLTQKHRVSRQELSIREHMSEMLKRLQRDGTLALGTLFNEEKDREKITVWFLAMLELAKEGLIVLTQAEPFSEIYASLPGEERALFPGLCNERRWVHFPSGRE</sequence>